<sequence length="288" mass="32662">MNGASTTGVLSLLSLLEVKTRSRGGQPQQLSRVEELKAKVKELRAQRDQLKTEIQIHESLQKLRSSEDKVGTDEEEEGVDKDAESSELWRLMVKHSELTDHLHAHHVIGGYDIINTRRGRGVCVSLATAYEGVYLDTYNLEIDLKPRVRVSRHSVPPFIPLNALIEHSDLQVDLRGFLDSLSRHLNAFVGRRQQRRLVKEQQKSVEVMDSNVLCSVLVLMFSLPTKGSAMLCTLEYADHTRCLPTQVHFHCEDSQLPEAPQWRESHSLLMKTPVHKALTAMKKMGFIL</sequence>
<feature type="region of interest" description="Disordered" evidence="9">
    <location>
        <begin position="61"/>
        <end position="81"/>
    </location>
</feature>
<dbReference type="CDD" id="cd23836">
    <property type="entry name" value="DRWD-C_CENP-O"/>
    <property type="match status" value="1"/>
</dbReference>
<keyword evidence="8" id="KW-0175">Coiled coil</keyword>
<organism evidence="10 11">
    <name type="scientific">Austrofundulus limnaeus</name>
    <name type="common">Annual killifish</name>
    <dbReference type="NCBI Taxonomy" id="52670"/>
    <lineage>
        <taxon>Eukaryota</taxon>
        <taxon>Metazoa</taxon>
        <taxon>Chordata</taxon>
        <taxon>Craniata</taxon>
        <taxon>Vertebrata</taxon>
        <taxon>Euteleostomi</taxon>
        <taxon>Actinopterygii</taxon>
        <taxon>Neopterygii</taxon>
        <taxon>Teleostei</taxon>
        <taxon>Neoteleostei</taxon>
        <taxon>Acanthomorphata</taxon>
        <taxon>Ovalentaria</taxon>
        <taxon>Atherinomorphae</taxon>
        <taxon>Cyprinodontiformes</taxon>
        <taxon>Rivulidae</taxon>
        <taxon>Austrofundulus</taxon>
    </lineage>
</organism>
<evidence type="ECO:0000256" key="4">
    <source>
        <dbReference type="ARBA" id="ARBA00016395"/>
    </source>
</evidence>
<dbReference type="GO" id="GO:0031511">
    <property type="term" value="C:Mis6-Sim4 complex"/>
    <property type="evidence" value="ECO:0007669"/>
    <property type="project" value="TreeGrafter"/>
</dbReference>
<evidence type="ECO:0000313" key="11">
    <source>
        <dbReference type="RefSeq" id="XP_013881762.1"/>
    </source>
</evidence>
<evidence type="ECO:0000256" key="1">
    <source>
        <dbReference type="ARBA" id="ARBA00004123"/>
    </source>
</evidence>
<keyword evidence="5" id="KW-0158">Chromosome</keyword>
<dbReference type="GeneID" id="106530642"/>
<dbReference type="KEGG" id="alim:106530642"/>
<feature type="coiled-coil region" evidence="8">
    <location>
        <begin position="26"/>
        <end position="60"/>
    </location>
</feature>
<dbReference type="RefSeq" id="XP_013881762.1">
    <property type="nucleotide sequence ID" value="XM_014026308.1"/>
</dbReference>
<comment type="similarity">
    <text evidence="3">Belongs to the CENP-O/MCM21 family.</text>
</comment>
<dbReference type="GO" id="GO:0005634">
    <property type="term" value="C:nucleus"/>
    <property type="evidence" value="ECO:0007669"/>
    <property type="project" value="UniProtKB-SubCell"/>
</dbReference>
<name>A0A2I4CP55_AUSLI</name>
<proteinExistence type="inferred from homology"/>
<dbReference type="InParanoid" id="A0A2I4CP55"/>
<reference evidence="11" key="1">
    <citation type="submission" date="2025-08" db="UniProtKB">
        <authorList>
            <consortium name="RefSeq"/>
        </authorList>
    </citation>
    <scope>IDENTIFICATION</scope>
</reference>
<keyword evidence="10" id="KW-1185">Reference proteome</keyword>
<evidence type="ECO:0000256" key="7">
    <source>
        <dbReference type="ARBA" id="ARBA00023328"/>
    </source>
</evidence>
<evidence type="ECO:0000256" key="5">
    <source>
        <dbReference type="ARBA" id="ARBA00022454"/>
    </source>
</evidence>
<dbReference type="PANTHER" id="PTHR14582:SF1">
    <property type="entry name" value="CENTROMERE PROTEIN O"/>
    <property type="match status" value="1"/>
</dbReference>
<dbReference type="PANTHER" id="PTHR14582">
    <property type="entry name" value="INNER KINETOCHORE SUBUNIT MAL2"/>
    <property type="match status" value="1"/>
</dbReference>
<dbReference type="InterPro" id="IPR018464">
    <property type="entry name" value="CENP-O"/>
</dbReference>
<feature type="compositionally biased region" description="Basic and acidic residues" evidence="9">
    <location>
        <begin position="61"/>
        <end position="72"/>
    </location>
</feature>
<dbReference type="AlphaFoldDB" id="A0A2I4CP55"/>
<dbReference type="OrthoDB" id="10050372at2759"/>
<evidence type="ECO:0000313" key="10">
    <source>
        <dbReference type="Proteomes" id="UP000192220"/>
    </source>
</evidence>
<gene>
    <name evidence="11" type="primary">cenpo</name>
</gene>
<keyword evidence="7" id="KW-0137">Centromere</keyword>
<keyword evidence="6" id="KW-0539">Nucleus</keyword>
<dbReference type="CTD" id="79172"/>
<evidence type="ECO:0000256" key="8">
    <source>
        <dbReference type="SAM" id="Coils"/>
    </source>
</evidence>
<dbReference type="Proteomes" id="UP000192220">
    <property type="component" value="Unplaced"/>
</dbReference>
<evidence type="ECO:0000256" key="6">
    <source>
        <dbReference type="ARBA" id="ARBA00023242"/>
    </source>
</evidence>
<evidence type="ECO:0000256" key="3">
    <source>
        <dbReference type="ARBA" id="ARBA00007321"/>
    </source>
</evidence>
<comment type="subcellular location">
    <subcellularLocation>
        <location evidence="2">Chromosome</location>
        <location evidence="2">Centromere</location>
    </subcellularLocation>
    <subcellularLocation>
        <location evidence="1">Nucleus</location>
    </subcellularLocation>
</comment>
<accession>A0A2I4CP55</accession>
<protein>
    <recommendedName>
        <fullName evidence="4">Centromere protein O</fullName>
    </recommendedName>
</protein>
<evidence type="ECO:0000256" key="9">
    <source>
        <dbReference type="SAM" id="MobiDB-lite"/>
    </source>
</evidence>
<evidence type="ECO:0000256" key="2">
    <source>
        <dbReference type="ARBA" id="ARBA00004584"/>
    </source>
</evidence>